<proteinExistence type="predicted"/>
<evidence type="ECO:0000313" key="2">
    <source>
        <dbReference type="Proteomes" id="UP000054047"/>
    </source>
</evidence>
<keyword evidence="2" id="KW-1185">Reference proteome</keyword>
<sequence>MASSRRPSLAPAGLLSRFQKFIADNGTMHTIVTELYAYKSITTDVWKQELYTFFADKKNILDSIDWNKWLHEPGMPPKPK</sequence>
<name>A0A0C2GJC6_9BILA</name>
<protein>
    <submittedName>
        <fullName evidence="1">Uncharacterized protein</fullName>
    </submittedName>
</protein>
<dbReference type="AlphaFoldDB" id="A0A0C2GJC6"/>
<evidence type="ECO:0000313" key="1">
    <source>
        <dbReference type="EMBL" id="KIH58954.1"/>
    </source>
</evidence>
<dbReference type="OrthoDB" id="79562at2759"/>
<reference evidence="1 2" key="1">
    <citation type="submission" date="2013-12" db="EMBL/GenBank/DDBJ databases">
        <title>Draft genome of the parsitic nematode Ancylostoma duodenale.</title>
        <authorList>
            <person name="Mitreva M."/>
        </authorList>
    </citation>
    <scope>NUCLEOTIDE SEQUENCE [LARGE SCALE GENOMIC DNA]</scope>
    <source>
        <strain evidence="1 2">Zhejiang</strain>
    </source>
</reference>
<gene>
    <name evidence="1" type="ORF">ANCDUO_10832</name>
</gene>
<dbReference type="InterPro" id="IPR027268">
    <property type="entry name" value="Peptidase_M4/M1_CTD_sf"/>
</dbReference>
<organism evidence="1 2">
    <name type="scientific">Ancylostoma duodenale</name>
    <dbReference type="NCBI Taxonomy" id="51022"/>
    <lineage>
        <taxon>Eukaryota</taxon>
        <taxon>Metazoa</taxon>
        <taxon>Ecdysozoa</taxon>
        <taxon>Nematoda</taxon>
        <taxon>Chromadorea</taxon>
        <taxon>Rhabditida</taxon>
        <taxon>Rhabditina</taxon>
        <taxon>Rhabditomorpha</taxon>
        <taxon>Strongyloidea</taxon>
        <taxon>Ancylostomatidae</taxon>
        <taxon>Ancylostomatinae</taxon>
        <taxon>Ancylostoma</taxon>
    </lineage>
</organism>
<dbReference type="EMBL" id="KN732514">
    <property type="protein sequence ID" value="KIH58954.1"/>
    <property type="molecule type" value="Genomic_DNA"/>
</dbReference>
<accession>A0A0C2GJC6</accession>
<dbReference type="Gene3D" id="1.10.390.10">
    <property type="entry name" value="Neutral Protease Domain 2"/>
    <property type="match status" value="1"/>
</dbReference>
<dbReference type="Proteomes" id="UP000054047">
    <property type="component" value="Unassembled WGS sequence"/>
</dbReference>